<evidence type="ECO:0000313" key="3">
    <source>
        <dbReference type="EnsemblMetazoa" id="HelroP187953"/>
    </source>
</evidence>
<dbReference type="GeneID" id="20210728"/>
<evidence type="ECO:0000313" key="2">
    <source>
        <dbReference type="EMBL" id="ESO12680.1"/>
    </source>
</evidence>
<dbReference type="Proteomes" id="UP000015101">
    <property type="component" value="Unassembled WGS sequence"/>
</dbReference>
<evidence type="ECO:0000256" key="1">
    <source>
        <dbReference type="SAM" id="Phobius"/>
    </source>
</evidence>
<dbReference type="CTD" id="20210728"/>
<dbReference type="EnsemblMetazoa" id="HelroT187953">
    <property type="protein sequence ID" value="HelroP187953"/>
    <property type="gene ID" value="HelroG187953"/>
</dbReference>
<reference evidence="4" key="1">
    <citation type="submission" date="2012-12" db="EMBL/GenBank/DDBJ databases">
        <authorList>
            <person name="Hellsten U."/>
            <person name="Grimwood J."/>
            <person name="Chapman J.A."/>
            <person name="Shapiro H."/>
            <person name="Aerts A."/>
            <person name="Otillar R.P."/>
            <person name="Terry A.Y."/>
            <person name="Boore J.L."/>
            <person name="Simakov O."/>
            <person name="Marletaz F."/>
            <person name="Cho S.-J."/>
            <person name="Edsinger-Gonzales E."/>
            <person name="Havlak P."/>
            <person name="Kuo D.-H."/>
            <person name="Larsson T."/>
            <person name="Lv J."/>
            <person name="Arendt D."/>
            <person name="Savage R."/>
            <person name="Osoegawa K."/>
            <person name="de Jong P."/>
            <person name="Lindberg D.R."/>
            <person name="Seaver E.C."/>
            <person name="Weisblat D.A."/>
            <person name="Putnam N.H."/>
            <person name="Grigoriev I.V."/>
            <person name="Rokhsar D.S."/>
        </authorList>
    </citation>
    <scope>NUCLEOTIDE SEQUENCE</scope>
</reference>
<organism evidence="3 4">
    <name type="scientific">Helobdella robusta</name>
    <name type="common">Californian leech</name>
    <dbReference type="NCBI Taxonomy" id="6412"/>
    <lineage>
        <taxon>Eukaryota</taxon>
        <taxon>Metazoa</taxon>
        <taxon>Spiralia</taxon>
        <taxon>Lophotrochozoa</taxon>
        <taxon>Annelida</taxon>
        <taxon>Clitellata</taxon>
        <taxon>Hirudinea</taxon>
        <taxon>Rhynchobdellida</taxon>
        <taxon>Glossiphoniidae</taxon>
        <taxon>Helobdella</taxon>
    </lineage>
</organism>
<dbReference type="KEGG" id="hro:HELRODRAFT_187953"/>
<keyword evidence="1" id="KW-0812">Transmembrane</keyword>
<gene>
    <name evidence="3" type="primary">20210728</name>
    <name evidence="2" type="ORF">HELRODRAFT_187953</name>
</gene>
<dbReference type="EMBL" id="KB095811">
    <property type="protein sequence ID" value="ESO12680.1"/>
    <property type="molecule type" value="Genomic_DNA"/>
</dbReference>
<evidence type="ECO:0000313" key="4">
    <source>
        <dbReference type="Proteomes" id="UP000015101"/>
    </source>
</evidence>
<reference evidence="3" key="3">
    <citation type="submission" date="2015-06" db="UniProtKB">
        <authorList>
            <consortium name="EnsemblMetazoa"/>
        </authorList>
    </citation>
    <scope>IDENTIFICATION</scope>
</reference>
<proteinExistence type="predicted"/>
<dbReference type="AlphaFoldDB" id="T1FPI1"/>
<dbReference type="HOGENOM" id="CLU_746564_0_0_1"/>
<sequence length="371" mass="42457">MDGGKETPELDLCTNATVLDDDWRHPSEEDKKKCDNKLAINRWYKFRYQGASGLIAMGPIKENHCSTTGSLSIFRQSPNFQYPPPVNQSSIYTTCVHVKILGVVSCIDHMIIPVIALTCPNNDVIYYITRTTHICPSAFCVIGNDENVKPTTSKQQSDMNEITRKLKRIISESINNPGWRDNDCFQEHLNQLSEHTCIYRRLNKSSVFVARTVVDIIWTKALKFRLENDSTVGVYDKNINKSRQSSDMYDDDSRGLNISTHTDKSNATQTGDCAKENDTLFYVLMWLNWTGAIQNTTGSEVVKLYKGLPSDELPPLVLPSVSIYPNFFYCIFWPMCILLIVFAVLIIYYQVQCCNAFYLFQREKIVRILFL</sequence>
<keyword evidence="4" id="KW-1185">Reference proteome</keyword>
<reference evidence="2 4" key="2">
    <citation type="journal article" date="2013" name="Nature">
        <title>Insights into bilaterian evolution from three spiralian genomes.</title>
        <authorList>
            <person name="Simakov O."/>
            <person name="Marletaz F."/>
            <person name="Cho S.J."/>
            <person name="Edsinger-Gonzales E."/>
            <person name="Havlak P."/>
            <person name="Hellsten U."/>
            <person name="Kuo D.H."/>
            <person name="Larsson T."/>
            <person name="Lv J."/>
            <person name="Arendt D."/>
            <person name="Savage R."/>
            <person name="Osoegawa K."/>
            <person name="de Jong P."/>
            <person name="Grimwood J."/>
            <person name="Chapman J.A."/>
            <person name="Shapiro H."/>
            <person name="Aerts A."/>
            <person name="Otillar R.P."/>
            <person name="Terry A.Y."/>
            <person name="Boore J.L."/>
            <person name="Grigoriev I.V."/>
            <person name="Lindberg D.R."/>
            <person name="Seaver E.C."/>
            <person name="Weisblat D.A."/>
            <person name="Putnam N.H."/>
            <person name="Rokhsar D.S."/>
        </authorList>
    </citation>
    <scope>NUCLEOTIDE SEQUENCE</scope>
</reference>
<name>T1FPI1_HELRO</name>
<dbReference type="InParanoid" id="T1FPI1"/>
<keyword evidence="1" id="KW-1133">Transmembrane helix</keyword>
<dbReference type="RefSeq" id="XP_009009400.1">
    <property type="nucleotide sequence ID" value="XM_009011152.1"/>
</dbReference>
<keyword evidence="1" id="KW-0472">Membrane</keyword>
<dbReference type="EMBL" id="AMQM01000214">
    <property type="status" value="NOT_ANNOTATED_CDS"/>
    <property type="molecule type" value="Genomic_DNA"/>
</dbReference>
<feature type="transmembrane region" description="Helical" evidence="1">
    <location>
        <begin position="326"/>
        <end position="349"/>
    </location>
</feature>
<protein>
    <submittedName>
        <fullName evidence="2 3">Uncharacterized protein</fullName>
    </submittedName>
</protein>
<accession>T1FPI1</accession>